<dbReference type="InterPro" id="IPR047342">
    <property type="entry name" value="RUN_RUSC2"/>
</dbReference>
<dbReference type="SUPFAM" id="SSF50044">
    <property type="entry name" value="SH3-domain"/>
    <property type="match status" value="1"/>
</dbReference>
<keyword evidence="7" id="KW-1185">Reference proteome</keyword>
<keyword evidence="1 2" id="KW-0728">SH3 domain</keyword>
<feature type="compositionally biased region" description="Acidic residues" evidence="3">
    <location>
        <begin position="1218"/>
        <end position="1231"/>
    </location>
</feature>
<feature type="region of interest" description="Disordered" evidence="3">
    <location>
        <begin position="1190"/>
        <end position="1247"/>
    </location>
</feature>
<feature type="region of interest" description="Disordered" evidence="3">
    <location>
        <begin position="1269"/>
        <end position="1311"/>
    </location>
</feature>
<organism evidence="6 7">
    <name type="scientific">Pipistrellus nathusii</name>
    <name type="common">Nathusius' pipistrelle</name>
    <dbReference type="NCBI Taxonomy" id="59473"/>
    <lineage>
        <taxon>Eukaryota</taxon>
        <taxon>Metazoa</taxon>
        <taxon>Chordata</taxon>
        <taxon>Craniata</taxon>
        <taxon>Vertebrata</taxon>
        <taxon>Euteleostomi</taxon>
        <taxon>Mammalia</taxon>
        <taxon>Eutheria</taxon>
        <taxon>Laurasiatheria</taxon>
        <taxon>Chiroptera</taxon>
        <taxon>Yangochiroptera</taxon>
        <taxon>Vespertilionidae</taxon>
        <taxon>Pipistrellus</taxon>
    </lineage>
</organism>
<feature type="compositionally biased region" description="Low complexity" evidence="3">
    <location>
        <begin position="781"/>
        <end position="802"/>
    </location>
</feature>
<dbReference type="Gene3D" id="1.20.58.900">
    <property type="match status" value="1"/>
</dbReference>
<feature type="domain" description="SH3" evidence="4">
    <location>
        <begin position="1434"/>
        <end position="1493"/>
    </location>
</feature>
<feature type="compositionally biased region" description="Gly residues" evidence="3">
    <location>
        <begin position="201"/>
        <end position="210"/>
    </location>
</feature>
<feature type="compositionally biased region" description="Basic and acidic residues" evidence="3">
    <location>
        <begin position="1413"/>
        <end position="1423"/>
    </location>
</feature>
<dbReference type="InterPro" id="IPR036028">
    <property type="entry name" value="SH3-like_dom_sf"/>
</dbReference>
<evidence type="ECO:0000259" key="5">
    <source>
        <dbReference type="PROSITE" id="PS50826"/>
    </source>
</evidence>
<evidence type="ECO:0000256" key="2">
    <source>
        <dbReference type="PROSITE-ProRule" id="PRU00192"/>
    </source>
</evidence>
<evidence type="ECO:0000259" key="4">
    <source>
        <dbReference type="PROSITE" id="PS50002"/>
    </source>
</evidence>
<feature type="compositionally biased region" description="Low complexity" evidence="3">
    <location>
        <begin position="400"/>
        <end position="415"/>
    </location>
</feature>
<dbReference type="Pfam" id="PF02759">
    <property type="entry name" value="RUN"/>
    <property type="match status" value="1"/>
</dbReference>
<sequence>MDSPPKLTGETLIVHHIPLVHCQVPDRQCCGGASGGSGSTRPNPFCPPELGIAQPEPDRGQADSLLYSSLHAAPGGSARPEDSSAKSRGRDGRGPGAPKRHNPFLLQGGAAERGLGDLYDDSIGDGATQQSFHLHGAGQPTFQLSSFQLPPPGPAPGRPWGAAQSRAGVVEGQEREPVPALGPQQRRPEPDAETMELDECGGPGGSGSGGAASDTSGFSFEQEWKLSSDESPRNPGCPGSGPRHCRCSSTSSQSEAADQSMGYVSDSSCSSSDGALVTFSALYSKAHGHPHASLNSAPQSCSDSSFCSHSDPGAFYLDLQPSPAESKMSCESHRPDSGGREGSCGCPHASSPELDANCNSYRPHSEPCPAAADLTACFQSQARLVVATQNYYKLVTCDLSSQSSPSPAGSSITSCSEEHTKISPVPSSAPDPGPSQPSEYYLFQRPDAQPEEPARPMEAEGPAGPSVMEGQVYTNTSPPNLGPGRQRSRSYDRSLERSPAARLGSLERMLSCPVRLSEGPAALAGPSSPPKRVTSFAELARGRKKAAGSGSPPLRASVGDSSQDFSPILEAQQDRAGSLDEGTHCSHSLPPMPTGPGTDSVGSEPWSAQVYQGPQASEMPPAALRASGQGSMMQLMDPGSALPGSPANSHAQRDARARADGGGAESRPVLRYSKEQRPTTLPIQPFVFQHHFPKQLAKARALHSLSQLYSLSGCSRAQQPAPLAAPAAQAPAAEPPGEPRACADRGARRAGPAPEASRPSPLGSYSPIPSAAGPLGLSTDSSASASCSPPPAQAAASEGSPPWSLSRPAAQQPQKEDQKIPASLAEYRLHGTGSLPPLGSWRSGLGRAESLARGGGEGCMAARPNNANHLSPQALKWREYRRKNPLGPPGLSGSLDRRPQEARLARRNPIFEFPGSLSAAGHLNCRLHGQMGKPLPLTCPDFQDPFSLTEKPPAEFCLSPDGNSEAISIDLLQKKGLVKAVNTAVDLIVAHFGTSRDPGVKAKLGNSSVSPNVGHLVLKYLCPAVRAVLEDGLKAFVLDVIIGQRRNTPWSVVEASTQLGPSTKVLHGLYDKVSQFPELTSHTMRFDAFVLGLLNIRSLEFWFNHLYNHEDIIQTHYQPWGFLSAAHTVCPGLLEELLLLLQPLALLPFSLDLLFQHRLLQSGQRQRRHKELLRESQGLLLSARSTLQLARARSRGGPGDLDGAARGRRVKGVGAPEGGEEEEEEEEETEEAAAAVAAAGGSERGRARSGQAGWWYQLMQSSQVYIDGSTEGSRFPRGGGSNSCSGAGSGSEKKKGAGGGGPPPREGVVEGAEACPAPEETLGRDQGWPFWMGSPPDSVLAELRHSREREGSTAPPADSEEAASGPPAGGIKWGHLFGSRKAQRETRPANRLPSDWLSLDRSVFQLVAQTVGARREAEPKESLQEPPAPAPPAKPPCEVKALCHHLATGPGQLSFHKGDVLRVLGPAGGDWLRCRRGPDTGLVPLAYVTLTPTPSPTPGNSQH</sequence>
<dbReference type="PANTHER" id="PTHR15591:SF14">
    <property type="entry name" value="AP-4 COMPLEX ACCESSORY SUBUNIT RUSC2"/>
    <property type="match status" value="1"/>
</dbReference>
<proteinExistence type="predicted"/>
<feature type="region of interest" description="Disordered" evidence="3">
    <location>
        <begin position="1318"/>
        <end position="1337"/>
    </location>
</feature>
<dbReference type="Proteomes" id="UP001314169">
    <property type="component" value="Chromosome 10"/>
</dbReference>
<feature type="compositionally biased region" description="Basic and acidic residues" evidence="3">
    <location>
        <begin position="79"/>
        <end position="93"/>
    </location>
</feature>
<feature type="region of interest" description="Disordered" evidence="3">
    <location>
        <begin position="1344"/>
        <end position="1374"/>
    </location>
</feature>
<feature type="compositionally biased region" description="Basic and acidic residues" evidence="3">
    <location>
        <begin position="222"/>
        <end position="232"/>
    </location>
</feature>
<feature type="region of interest" description="Disordered" evidence="3">
    <location>
        <begin position="33"/>
        <end position="109"/>
    </location>
</feature>
<dbReference type="PROSITE" id="PS50002">
    <property type="entry name" value="SH3"/>
    <property type="match status" value="1"/>
</dbReference>
<feature type="compositionally biased region" description="Pro residues" evidence="3">
    <location>
        <begin position="1426"/>
        <end position="1435"/>
    </location>
</feature>
<dbReference type="Gene3D" id="2.30.30.40">
    <property type="entry name" value="SH3 Domains"/>
    <property type="match status" value="1"/>
</dbReference>
<accession>A0ABN9Z672</accession>
<feature type="compositionally biased region" description="Low complexity" evidence="3">
    <location>
        <begin position="1232"/>
        <end position="1241"/>
    </location>
</feature>
<feature type="region of interest" description="Disordered" evidence="3">
    <location>
        <begin position="399"/>
        <end position="679"/>
    </location>
</feature>
<dbReference type="Pfam" id="PF07653">
    <property type="entry name" value="SH3_2"/>
    <property type="match status" value="1"/>
</dbReference>
<evidence type="ECO:0000313" key="6">
    <source>
        <dbReference type="EMBL" id="CAK6433849.1"/>
    </source>
</evidence>
<dbReference type="InterPro" id="IPR047343">
    <property type="entry name" value="RUSC1_2"/>
</dbReference>
<dbReference type="InterPro" id="IPR037213">
    <property type="entry name" value="Run_dom_sf"/>
</dbReference>
<evidence type="ECO:0000256" key="1">
    <source>
        <dbReference type="ARBA" id="ARBA00022443"/>
    </source>
</evidence>
<evidence type="ECO:0000256" key="3">
    <source>
        <dbReference type="SAM" id="MobiDB-lite"/>
    </source>
</evidence>
<reference evidence="6" key="1">
    <citation type="submission" date="2023-12" db="EMBL/GenBank/DDBJ databases">
        <authorList>
            <person name="Brown T."/>
        </authorList>
    </citation>
    <scope>NUCLEOTIDE SEQUENCE</scope>
</reference>
<evidence type="ECO:0008006" key="8">
    <source>
        <dbReference type="Google" id="ProtNLM"/>
    </source>
</evidence>
<dbReference type="InterPro" id="IPR001452">
    <property type="entry name" value="SH3_domain"/>
</dbReference>
<feature type="compositionally biased region" description="Low complexity" evidence="3">
    <location>
        <begin position="722"/>
        <end position="732"/>
    </location>
</feature>
<feature type="compositionally biased region" description="Low complexity" evidence="3">
    <location>
        <begin position="749"/>
        <end position="761"/>
    </location>
</feature>
<dbReference type="CDD" id="cd17702">
    <property type="entry name" value="RUN_RUSC2"/>
    <property type="match status" value="1"/>
</dbReference>
<dbReference type="EMBL" id="OY882867">
    <property type="protein sequence ID" value="CAK6433849.1"/>
    <property type="molecule type" value="Genomic_DNA"/>
</dbReference>
<evidence type="ECO:0000313" key="7">
    <source>
        <dbReference type="Proteomes" id="UP001314169"/>
    </source>
</evidence>
<dbReference type="InterPro" id="IPR004012">
    <property type="entry name" value="Run_dom"/>
</dbReference>
<feature type="compositionally biased region" description="Polar residues" evidence="3">
    <location>
        <begin position="247"/>
        <end position="257"/>
    </location>
</feature>
<dbReference type="PROSITE" id="PS50826">
    <property type="entry name" value="RUN"/>
    <property type="match status" value="1"/>
</dbReference>
<protein>
    <recommendedName>
        <fullName evidence="8">Iporin</fullName>
    </recommendedName>
</protein>
<feature type="region of interest" description="Disordered" evidence="3">
    <location>
        <begin position="121"/>
        <end position="271"/>
    </location>
</feature>
<feature type="domain" description="RUN" evidence="5">
    <location>
        <begin position="1012"/>
        <end position="1156"/>
    </location>
</feature>
<dbReference type="SUPFAM" id="SSF140741">
    <property type="entry name" value="RUN domain-like"/>
    <property type="match status" value="1"/>
</dbReference>
<name>A0ABN9Z672_PIPNA</name>
<dbReference type="SMART" id="SM00326">
    <property type="entry name" value="SH3"/>
    <property type="match status" value="1"/>
</dbReference>
<dbReference type="SMART" id="SM00593">
    <property type="entry name" value="RUN"/>
    <property type="match status" value="1"/>
</dbReference>
<dbReference type="PANTHER" id="PTHR15591">
    <property type="entry name" value="RUN AND SH3 DOMAIN CONTAINING"/>
    <property type="match status" value="1"/>
</dbReference>
<feature type="region of interest" description="Disordered" evidence="3">
    <location>
        <begin position="1412"/>
        <end position="1435"/>
    </location>
</feature>
<feature type="region of interest" description="Disordered" evidence="3">
    <location>
        <begin position="722"/>
        <end position="819"/>
    </location>
</feature>
<gene>
    <name evidence="6" type="ORF">MPIPNATIZW_LOCUS2155</name>
</gene>